<accession>A0A3Q8IDQ2</accession>
<keyword evidence="3" id="KW-1185">Reference proteome</keyword>
<dbReference type="AlphaFoldDB" id="A0A3Q8IDQ2"/>
<dbReference type="VEuPathDB" id="TriTrypDB:LdCL_260022600"/>
<feature type="compositionally biased region" description="Polar residues" evidence="1">
    <location>
        <begin position="53"/>
        <end position="88"/>
    </location>
</feature>
<gene>
    <name evidence="2" type="ORF">LdCL_260022600</name>
</gene>
<feature type="region of interest" description="Disordered" evidence="1">
    <location>
        <begin position="368"/>
        <end position="393"/>
    </location>
</feature>
<feature type="region of interest" description="Disordered" evidence="1">
    <location>
        <begin position="596"/>
        <end position="706"/>
    </location>
</feature>
<feature type="compositionally biased region" description="Basic residues" evidence="1">
    <location>
        <begin position="647"/>
        <end position="662"/>
    </location>
</feature>
<feature type="compositionally biased region" description="Low complexity" evidence="1">
    <location>
        <begin position="674"/>
        <end position="689"/>
    </location>
</feature>
<protein>
    <submittedName>
        <fullName evidence="2">Uncharacterized protein</fullName>
    </submittedName>
</protein>
<evidence type="ECO:0000313" key="2">
    <source>
        <dbReference type="EMBL" id="AYU79770.1"/>
    </source>
</evidence>
<evidence type="ECO:0000313" key="3">
    <source>
        <dbReference type="Proteomes" id="UP000274082"/>
    </source>
</evidence>
<dbReference type="VEuPathDB" id="TriTrypDB:LDHU3_26.2130"/>
<feature type="compositionally biased region" description="Low complexity" evidence="1">
    <location>
        <begin position="382"/>
        <end position="393"/>
    </location>
</feature>
<dbReference type="OrthoDB" id="271993at2759"/>
<feature type="compositionally biased region" description="Low complexity" evidence="1">
    <location>
        <begin position="635"/>
        <end position="646"/>
    </location>
</feature>
<feature type="region of interest" description="Disordered" evidence="1">
    <location>
        <begin position="43"/>
        <end position="102"/>
    </location>
</feature>
<reference evidence="2 3" key="1">
    <citation type="journal article" date="2018" name="Sci. Rep.">
        <title>A complete Leishmania donovani reference genome identifies novel genetic variations associated with virulence.</title>
        <authorList>
            <person name="Lypaczewski P."/>
            <person name="Hoshizaki J."/>
            <person name="Zhang W.-W."/>
            <person name="McCall L.-I."/>
            <person name="Torcivia-Rodriguez J."/>
            <person name="Simonyan V."/>
            <person name="Kaur A."/>
            <person name="Dewar K."/>
            <person name="Matlashewski G."/>
        </authorList>
    </citation>
    <scope>NUCLEOTIDE SEQUENCE [LARGE SCALE GENOMIC DNA]</scope>
    <source>
        <strain evidence="2 3">LdCL</strain>
    </source>
</reference>
<name>A0A3Q8IDQ2_LEIDO</name>
<organism evidence="2 3">
    <name type="scientific">Leishmania donovani</name>
    <dbReference type="NCBI Taxonomy" id="5661"/>
    <lineage>
        <taxon>Eukaryota</taxon>
        <taxon>Discoba</taxon>
        <taxon>Euglenozoa</taxon>
        <taxon>Kinetoplastea</taxon>
        <taxon>Metakinetoplastina</taxon>
        <taxon>Trypanosomatida</taxon>
        <taxon>Trypanosomatidae</taxon>
        <taxon>Leishmaniinae</taxon>
        <taxon>Leishmania</taxon>
    </lineage>
</organism>
<dbReference type="EMBL" id="CP029525">
    <property type="protein sequence ID" value="AYU79770.1"/>
    <property type="molecule type" value="Genomic_DNA"/>
</dbReference>
<dbReference type="VEuPathDB" id="TriTrypDB:LdBPK_261700.1"/>
<dbReference type="Proteomes" id="UP000274082">
    <property type="component" value="Chromosome 26"/>
</dbReference>
<proteinExistence type="predicted"/>
<feature type="compositionally biased region" description="Basic residues" evidence="1">
    <location>
        <begin position="608"/>
        <end position="634"/>
    </location>
</feature>
<evidence type="ECO:0000256" key="1">
    <source>
        <dbReference type="SAM" id="MobiDB-lite"/>
    </source>
</evidence>
<sequence length="706" mass="75515">MVKKVEIHARVLRPGESIALSCKSSEFEIVLFRPRHHDRAKAAKASALKAEVTDSSPVGDSSQESINHATGVNIATSKSKIPTSSTGNDAGPAEKKGATGYSILRPSALGRRDASGAVDADDPTVAPFASRAMGGGNEVGALADIVANAPLFFDTAVCIFYDELAKMDYVTTGRTTTDSKGLHHKPHLVVLGTEPATGGYCNFNITGPKGVSLGDGEDDAFDEDSGVLVSRAATSNGPVAMAAADGVEVNLRRLDMCAGFLVSATLFSEDTCLSRERNVFYMVRRPRSSTPLCLVPLCIYGTPSSSCVSLMVRKVRVHGETTWELVNVSEPLLCKDVKSLILKLQERGLADPAHFARDYELKAAANRGGDGGSVGIEEDVLSGSRQSSSSELHASASHKRLSYAFEQEQSLTSIRASLTGERHCPLPHNRSSRTFSTLLTDVPRVVREGRRQYNVGRSHVQTNLFDGDTSEEDEVLDDAMRAVVPCYADASLVRYENGAYNVGSRVGNLVTHYVSHRETYGLDAASQRLAGGGRLGGSRDELLPSLGAPRARSSADLVTLLPVLDRCQPDDSEFAARPELPADLLLTSLDRQLAARAQPHSSSINANMKKRRSTAGRTHHSSSLRRSRRRKGSKRPPSARASGRSRSQARKKGGGKKTKGTRGSKSALDIPGFRSASASSKRSSSSASAHKLKARKMQSRVSSGKS</sequence>